<dbReference type="SMART" id="SM00448">
    <property type="entry name" value="REC"/>
    <property type="match status" value="1"/>
</dbReference>
<dbReference type="SMART" id="SM00086">
    <property type="entry name" value="PAC"/>
    <property type="match status" value="2"/>
</dbReference>
<dbReference type="KEGG" id="nao:Y958_30380"/>
<dbReference type="InterPro" id="IPR011006">
    <property type="entry name" value="CheY-like_superfamily"/>
</dbReference>
<dbReference type="PROSITE" id="PS50113">
    <property type="entry name" value="PAC"/>
    <property type="match status" value="2"/>
</dbReference>
<evidence type="ECO:0000259" key="7">
    <source>
        <dbReference type="PROSITE" id="PS50112"/>
    </source>
</evidence>
<protein>
    <recommendedName>
        <fullName evidence="2">histidine kinase</fullName>
        <ecNumber evidence="2">2.7.13.3</ecNumber>
    </recommendedName>
</protein>
<dbReference type="InterPro" id="IPR000700">
    <property type="entry name" value="PAS-assoc_C"/>
</dbReference>
<evidence type="ECO:0000313" key="9">
    <source>
        <dbReference type="EMBL" id="ASG25253.1"/>
    </source>
</evidence>
<feature type="domain" description="PAS" evidence="7">
    <location>
        <begin position="163"/>
        <end position="219"/>
    </location>
</feature>
<evidence type="ECO:0000259" key="6">
    <source>
        <dbReference type="PROSITE" id="PS50110"/>
    </source>
</evidence>
<dbReference type="CDD" id="cd00130">
    <property type="entry name" value="PAS"/>
    <property type="match status" value="2"/>
</dbReference>
<accession>A0A248K2Q4</accession>
<dbReference type="InterPro" id="IPR004358">
    <property type="entry name" value="Sig_transdc_His_kin-like_C"/>
</dbReference>
<dbReference type="InterPro" id="IPR005467">
    <property type="entry name" value="His_kinase_dom"/>
</dbReference>
<evidence type="ECO:0000256" key="2">
    <source>
        <dbReference type="ARBA" id="ARBA00012438"/>
    </source>
</evidence>
<dbReference type="SUPFAM" id="SSF52172">
    <property type="entry name" value="CheY-like"/>
    <property type="match status" value="1"/>
</dbReference>
<dbReference type="Pfam" id="PF00512">
    <property type="entry name" value="HisKA"/>
    <property type="match status" value="1"/>
</dbReference>
<dbReference type="PROSITE" id="PS50112">
    <property type="entry name" value="PAS"/>
    <property type="match status" value="2"/>
</dbReference>
<dbReference type="SUPFAM" id="SSF55785">
    <property type="entry name" value="PYP-like sensor domain (PAS domain)"/>
    <property type="match status" value="2"/>
</dbReference>
<dbReference type="RefSeq" id="WP_088875624.1">
    <property type="nucleotide sequence ID" value="NZ_CP022113.1"/>
</dbReference>
<dbReference type="InterPro" id="IPR036097">
    <property type="entry name" value="HisK_dim/P_sf"/>
</dbReference>
<dbReference type="InterPro" id="IPR003661">
    <property type="entry name" value="HisK_dim/P_dom"/>
</dbReference>
<dbReference type="PROSITE" id="PS50109">
    <property type="entry name" value="HIS_KIN"/>
    <property type="match status" value="1"/>
</dbReference>
<feature type="modified residue" description="4-aspartylphosphate" evidence="4">
    <location>
        <position position="586"/>
    </location>
</feature>
<dbReference type="SMART" id="SM00387">
    <property type="entry name" value="HATPase_c"/>
    <property type="match status" value="1"/>
</dbReference>
<dbReference type="Gene3D" id="3.30.565.10">
    <property type="entry name" value="Histidine kinase-like ATPase, C-terminal domain"/>
    <property type="match status" value="1"/>
</dbReference>
<dbReference type="PROSITE" id="PS50110">
    <property type="entry name" value="RESPONSE_REGULATORY"/>
    <property type="match status" value="1"/>
</dbReference>
<dbReference type="SUPFAM" id="SSF55874">
    <property type="entry name" value="ATPase domain of HSP90 chaperone/DNA topoisomerase II/histidine kinase"/>
    <property type="match status" value="1"/>
</dbReference>
<evidence type="ECO:0000259" key="5">
    <source>
        <dbReference type="PROSITE" id="PS50109"/>
    </source>
</evidence>
<dbReference type="Pfam" id="PF13426">
    <property type="entry name" value="PAS_9"/>
    <property type="match status" value="2"/>
</dbReference>
<organism evidence="9 10">
    <name type="scientific">Nitrospirillum viridazoti CBAmc</name>
    <dbReference type="NCBI Taxonomy" id="1441467"/>
    <lineage>
        <taxon>Bacteria</taxon>
        <taxon>Pseudomonadati</taxon>
        <taxon>Pseudomonadota</taxon>
        <taxon>Alphaproteobacteria</taxon>
        <taxon>Rhodospirillales</taxon>
        <taxon>Azospirillaceae</taxon>
        <taxon>Nitrospirillum</taxon>
        <taxon>Nitrospirillum viridazoti</taxon>
    </lineage>
</organism>
<dbReference type="PRINTS" id="PR00344">
    <property type="entry name" value="BCTRLSENSOR"/>
</dbReference>
<dbReference type="InterPro" id="IPR035965">
    <property type="entry name" value="PAS-like_dom_sf"/>
</dbReference>
<dbReference type="Gene3D" id="1.10.287.130">
    <property type="match status" value="1"/>
</dbReference>
<dbReference type="SUPFAM" id="SSF47384">
    <property type="entry name" value="Homodimeric domain of signal transducing histidine kinase"/>
    <property type="match status" value="1"/>
</dbReference>
<feature type="domain" description="PAS" evidence="7">
    <location>
        <begin position="35"/>
        <end position="93"/>
    </location>
</feature>
<evidence type="ECO:0000313" key="10">
    <source>
        <dbReference type="Proteomes" id="UP000197153"/>
    </source>
</evidence>
<feature type="domain" description="Histidine kinase" evidence="5">
    <location>
        <begin position="303"/>
        <end position="516"/>
    </location>
</feature>
<dbReference type="Proteomes" id="UP000197153">
    <property type="component" value="Chromosome 4"/>
</dbReference>
<keyword evidence="3 4" id="KW-0597">Phosphoprotein</keyword>
<dbReference type="CDD" id="cd00082">
    <property type="entry name" value="HisKA"/>
    <property type="match status" value="1"/>
</dbReference>
<feature type="domain" description="PAC" evidence="8">
    <location>
        <begin position="110"/>
        <end position="162"/>
    </location>
</feature>
<dbReference type="InterPro" id="IPR000014">
    <property type="entry name" value="PAS"/>
</dbReference>
<dbReference type="EC" id="2.7.13.3" evidence="2"/>
<dbReference type="SMART" id="SM00388">
    <property type="entry name" value="HisKA"/>
    <property type="match status" value="1"/>
</dbReference>
<evidence type="ECO:0000256" key="3">
    <source>
        <dbReference type="ARBA" id="ARBA00022553"/>
    </source>
</evidence>
<dbReference type="PANTHER" id="PTHR43065">
    <property type="entry name" value="SENSOR HISTIDINE KINASE"/>
    <property type="match status" value="1"/>
</dbReference>
<evidence type="ECO:0000256" key="4">
    <source>
        <dbReference type="PROSITE-ProRule" id="PRU00169"/>
    </source>
</evidence>
<feature type="domain" description="PAC" evidence="8">
    <location>
        <begin position="238"/>
        <end position="290"/>
    </location>
</feature>
<keyword evidence="10" id="KW-1185">Reference proteome</keyword>
<evidence type="ECO:0000259" key="8">
    <source>
        <dbReference type="PROSITE" id="PS50113"/>
    </source>
</evidence>
<proteinExistence type="predicted"/>
<dbReference type="InterPro" id="IPR001610">
    <property type="entry name" value="PAC"/>
</dbReference>
<dbReference type="NCBIfam" id="TIGR00229">
    <property type="entry name" value="sensory_box"/>
    <property type="match status" value="2"/>
</dbReference>
<dbReference type="Pfam" id="PF00072">
    <property type="entry name" value="Response_reg"/>
    <property type="match status" value="1"/>
</dbReference>
<reference evidence="9 10" key="1">
    <citation type="submission" date="2017-06" db="EMBL/GenBank/DDBJ databases">
        <title>Complete genome sequence of Nitrospirillum amazonense strain CBAmC, an endophytic nitrogen-fixing and plant growth-promoting bacterium, isolated from sugarcane.</title>
        <authorList>
            <person name="Schwab S."/>
            <person name="dos Santos Teixeira K.R."/>
            <person name="Simoes Araujo J.L."/>
            <person name="Soares Vidal M."/>
            <person name="Borges de Freitas H.R."/>
            <person name="Rivello Crivelaro A.L."/>
            <person name="Bueno de Camargo Nunes A."/>
            <person name="dos Santos C.M."/>
            <person name="Palmeira da Silva Rosa D."/>
            <person name="da Silva Padilha D."/>
            <person name="da Silva E."/>
            <person name="Araujo Terra L."/>
            <person name="Soares Mendes V."/>
            <person name="Farinelli L."/>
            <person name="Magalhaes Cruz L."/>
            <person name="Baldani J.I."/>
        </authorList>
    </citation>
    <scope>NUCLEOTIDE SEQUENCE [LARGE SCALE GENOMIC DNA]</scope>
    <source>
        <strain evidence="9 10">CBAmC</strain>
    </source>
</reference>
<gene>
    <name evidence="9" type="ORF">Y958_30380</name>
</gene>
<dbReference type="EMBL" id="CP022113">
    <property type="protein sequence ID" value="ASG25253.1"/>
    <property type="molecule type" value="Genomic_DNA"/>
</dbReference>
<comment type="catalytic activity">
    <reaction evidence="1">
        <text>ATP + protein L-histidine = ADP + protein N-phospho-L-histidine.</text>
        <dbReference type="EC" id="2.7.13.3"/>
    </reaction>
</comment>
<keyword evidence="9" id="KW-0418">Kinase</keyword>
<dbReference type="SMART" id="SM00091">
    <property type="entry name" value="PAS"/>
    <property type="match status" value="2"/>
</dbReference>
<name>A0A248K2Q4_9PROT</name>
<dbReference type="AlphaFoldDB" id="A0A248K2Q4"/>
<dbReference type="Gene3D" id="3.40.50.2300">
    <property type="match status" value="1"/>
</dbReference>
<dbReference type="InterPro" id="IPR036890">
    <property type="entry name" value="HATPase_C_sf"/>
</dbReference>
<keyword evidence="9" id="KW-0808">Transferase</keyword>
<dbReference type="InterPro" id="IPR001789">
    <property type="entry name" value="Sig_transdc_resp-reg_receiver"/>
</dbReference>
<dbReference type="GO" id="GO:0000155">
    <property type="term" value="F:phosphorelay sensor kinase activity"/>
    <property type="evidence" value="ECO:0007669"/>
    <property type="project" value="InterPro"/>
</dbReference>
<sequence>MAYGLDIGGPVSGYRMIEGLPLETDIATGEAQGGDSRRFQLLVDAIDDYAIYMLDATGVVSSWNPGARRFKGYEASEILGQHFSRFYTQEDREAGVPQRALAIATSEGRFEAEGWRVRKDGTRFWASVVIDPVRDEAGTLIGFAKVTRDITERREAQQALRESEARFRLLVQSVTDYAIYMLDPTGHVTNWNAGAERIKGYRSEEIVGEHFSRFYTEEDLAAGLPARALAIAEAEGRYEKEGWRVRKDGTRFWAHVIIDAIRDDTGKLVGFAKITRDNTERRELEERLRHAQKMEAIGQLTGGMAHDFNNLLQAISGCLQMIGRGGDKRRNARLVEAGMQAVDRGTKLIQQLMTFSRQRQMDVEPVDLRNALLSCIGLIKQVVRSDIEVTLALPSGVWPVQTDPVQLEVALLNLAANARDAMPAGGRLVLGAENVSGWDGRTDAVRVYLSDTGGGMPPEVVARAFDPFFTTKATGKGTGLGLSQVYGFAHQSGGAAWIDSAVGTGTTVSLILPRAADAPKGSQVSPQASAPRGTARILVAEDDPILAPIIGSALEDLGYNVTHVPSGQEALDLILAGRDFDLLFSDIVMPGAMNGLDLAREVKRLRPSLPVILSTGYSEEPAAQHGYQVLAKPYRIEELALAIGNALEAA</sequence>
<evidence type="ECO:0000256" key="1">
    <source>
        <dbReference type="ARBA" id="ARBA00000085"/>
    </source>
</evidence>
<dbReference type="InterPro" id="IPR003594">
    <property type="entry name" value="HATPase_dom"/>
</dbReference>
<feature type="domain" description="Response regulatory" evidence="6">
    <location>
        <begin position="536"/>
        <end position="647"/>
    </location>
</feature>
<dbReference type="PANTHER" id="PTHR43065:SF49">
    <property type="entry name" value="HISTIDINE KINASE"/>
    <property type="match status" value="1"/>
</dbReference>
<dbReference type="Gene3D" id="3.30.450.20">
    <property type="entry name" value="PAS domain"/>
    <property type="match status" value="2"/>
</dbReference>
<dbReference type="Pfam" id="PF02518">
    <property type="entry name" value="HATPase_c"/>
    <property type="match status" value="1"/>
</dbReference>